<feature type="compositionally biased region" description="Low complexity" evidence="1">
    <location>
        <begin position="324"/>
        <end position="352"/>
    </location>
</feature>
<sequence length="430" mass="43125">MTSATNAADVRSTTAPPPWSLFAPSGANGRGGNASSSSEAASNNNKPVTQFSDVLNDRTQPRTTAQAETTRPSEPGRTAQYAGLPPNIKAEDRWEYQDRQDTTALASQNSDDFFGEDGFSLADIVDIVNPLQHLPVISTIYRSLTGDEISTGARLAGDALFGGPVGFAAGLANVVMEDATGSDIGDSVMAALFGSEDDAGTALASADSPAAMADDVAEIAPASGTTQQAAPVQMAQAAPTARTRASSPLFAAQPTGMPLASNPGAATSLIPPMPGGPPTVLAQAASQPTRSSQAGQTPQTPMTAAGQGVPKLSPDAANVLMRMAQASQSQIGQSQAGQSQAGQSQASRSPSGITPSGITPSGITPPVGPTAMAAPSDAAPSKVAAPASTASGKAAPVQTASAEFVEPVPVENLPAAMMEALSRYEALKGG</sequence>
<dbReference type="Proteomes" id="UP000539372">
    <property type="component" value="Unassembled WGS sequence"/>
</dbReference>
<feature type="compositionally biased region" description="Low complexity" evidence="1">
    <location>
        <begin position="225"/>
        <end position="241"/>
    </location>
</feature>
<dbReference type="RefSeq" id="WP_169625397.1">
    <property type="nucleotide sequence ID" value="NZ_JABBNT010000003.1"/>
</dbReference>
<protein>
    <submittedName>
        <fullName evidence="2">Uncharacterized protein</fullName>
    </submittedName>
</protein>
<keyword evidence="3" id="KW-1185">Reference proteome</keyword>
<feature type="compositionally biased region" description="Polar residues" evidence="1">
    <location>
        <begin position="353"/>
        <end position="362"/>
    </location>
</feature>
<feature type="region of interest" description="Disordered" evidence="1">
    <location>
        <begin position="324"/>
        <end position="402"/>
    </location>
</feature>
<feature type="compositionally biased region" description="Polar residues" evidence="1">
    <location>
        <begin position="1"/>
        <end position="14"/>
    </location>
</feature>
<feature type="compositionally biased region" description="Low complexity" evidence="1">
    <location>
        <begin position="384"/>
        <end position="396"/>
    </location>
</feature>
<comment type="caution">
    <text evidence="2">The sequence shown here is derived from an EMBL/GenBank/DDBJ whole genome shotgun (WGS) entry which is preliminary data.</text>
</comment>
<proteinExistence type="predicted"/>
<organism evidence="2 3">
    <name type="scientific">Pacificispira spongiicola</name>
    <dbReference type="NCBI Taxonomy" id="2729598"/>
    <lineage>
        <taxon>Bacteria</taxon>
        <taxon>Pseudomonadati</taxon>
        <taxon>Pseudomonadota</taxon>
        <taxon>Alphaproteobacteria</taxon>
        <taxon>Rhodospirillales</taxon>
        <taxon>Rhodospirillaceae</taxon>
        <taxon>Pacificispira</taxon>
    </lineage>
</organism>
<gene>
    <name evidence="2" type="ORF">HH303_11070</name>
</gene>
<name>A0A7Y0HEM5_9PROT</name>
<reference evidence="2 3" key="1">
    <citation type="submission" date="2020-04" db="EMBL/GenBank/DDBJ databases">
        <title>Rhodospirillaceae bacterium KN72 isolated from deep sea.</title>
        <authorList>
            <person name="Zhang D.-C."/>
        </authorList>
    </citation>
    <scope>NUCLEOTIDE SEQUENCE [LARGE SCALE GENOMIC DNA]</scope>
    <source>
        <strain evidence="2 3">KN72</strain>
    </source>
</reference>
<feature type="compositionally biased region" description="Polar residues" evidence="1">
    <location>
        <begin position="61"/>
        <end position="72"/>
    </location>
</feature>
<dbReference type="AlphaFoldDB" id="A0A7Y0HEM5"/>
<accession>A0A7Y0HEM5</accession>
<dbReference type="EMBL" id="JABBNT010000003">
    <property type="protein sequence ID" value="NMM45021.1"/>
    <property type="molecule type" value="Genomic_DNA"/>
</dbReference>
<feature type="compositionally biased region" description="Low complexity" evidence="1">
    <location>
        <begin position="33"/>
        <end position="45"/>
    </location>
</feature>
<evidence type="ECO:0000313" key="2">
    <source>
        <dbReference type="EMBL" id="NMM45021.1"/>
    </source>
</evidence>
<evidence type="ECO:0000313" key="3">
    <source>
        <dbReference type="Proteomes" id="UP000539372"/>
    </source>
</evidence>
<feature type="compositionally biased region" description="Polar residues" evidence="1">
    <location>
        <begin position="284"/>
        <end position="302"/>
    </location>
</feature>
<feature type="region of interest" description="Disordered" evidence="1">
    <location>
        <begin position="1"/>
        <end position="87"/>
    </location>
</feature>
<feature type="region of interest" description="Disordered" evidence="1">
    <location>
        <begin position="222"/>
        <end position="312"/>
    </location>
</feature>
<evidence type="ECO:0000256" key="1">
    <source>
        <dbReference type="SAM" id="MobiDB-lite"/>
    </source>
</evidence>